<name>A0A8T0IKX7_CERPU</name>
<keyword evidence="8" id="KW-1185">Reference proteome</keyword>
<evidence type="ECO:0000256" key="5">
    <source>
        <dbReference type="RuleBase" id="RU363019"/>
    </source>
</evidence>
<dbReference type="EC" id="5.2.1.8" evidence="5"/>
<dbReference type="AlphaFoldDB" id="A0A8T0IKX7"/>
<evidence type="ECO:0000256" key="4">
    <source>
        <dbReference type="ARBA" id="ARBA00023235"/>
    </source>
</evidence>
<evidence type="ECO:0000256" key="3">
    <source>
        <dbReference type="ARBA" id="ARBA00023110"/>
    </source>
</evidence>
<comment type="caution">
    <text evidence="7">The sequence shown here is derived from an EMBL/GenBank/DDBJ whole genome shotgun (WGS) entry which is preliminary data.</text>
</comment>
<dbReference type="GO" id="GO:0005737">
    <property type="term" value="C:cytoplasm"/>
    <property type="evidence" value="ECO:0007669"/>
    <property type="project" value="TreeGrafter"/>
</dbReference>
<dbReference type="InterPro" id="IPR002130">
    <property type="entry name" value="Cyclophilin-type_PPIase_dom"/>
</dbReference>
<gene>
    <name evidence="7" type="ORF">KC19_3G117000</name>
</gene>
<protein>
    <recommendedName>
        <fullName evidence="5">Peptidyl-prolyl cis-trans isomerase</fullName>
        <shortName evidence="5">PPIase</shortName>
        <ecNumber evidence="5">5.2.1.8</ecNumber>
    </recommendedName>
</protein>
<comment type="function">
    <text evidence="5">PPIases accelerate the folding of proteins. It catalyzes the cis-trans isomerization of proline imidic peptide bonds in oligopeptides.</text>
</comment>
<dbReference type="OrthoDB" id="193499at2759"/>
<dbReference type="GO" id="GO:0003755">
    <property type="term" value="F:peptidyl-prolyl cis-trans isomerase activity"/>
    <property type="evidence" value="ECO:0007669"/>
    <property type="project" value="UniProtKB-UniRule"/>
</dbReference>
<comment type="catalytic activity">
    <reaction evidence="1 5">
        <text>[protein]-peptidylproline (omega=180) = [protein]-peptidylproline (omega=0)</text>
        <dbReference type="Rhea" id="RHEA:16237"/>
        <dbReference type="Rhea" id="RHEA-COMP:10747"/>
        <dbReference type="Rhea" id="RHEA-COMP:10748"/>
        <dbReference type="ChEBI" id="CHEBI:83833"/>
        <dbReference type="ChEBI" id="CHEBI:83834"/>
        <dbReference type="EC" id="5.2.1.8"/>
    </reaction>
</comment>
<proteinExistence type="inferred from homology"/>
<feature type="domain" description="PPIase cyclophilin-type" evidence="6">
    <location>
        <begin position="91"/>
        <end position="248"/>
    </location>
</feature>
<accession>A0A8T0IKX7</accession>
<dbReference type="InterPro" id="IPR029000">
    <property type="entry name" value="Cyclophilin-like_dom_sf"/>
</dbReference>
<evidence type="ECO:0000259" key="6">
    <source>
        <dbReference type="PROSITE" id="PS50072"/>
    </source>
</evidence>
<dbReference type="FunFam" id="2.40.100.10:FF:000001">
    <property type="entry name" value="Peptidyl-prolyl cis-trans isomerase"/>
    <property type="match status" value="1"/>
</dbReference>
<dbReference type="Pfam" id="PF00160">
    <property type="entry name" value="Pro_isomerase"/>
    <property type="match status" value="1"/>
</dbReference>
<keyword evidence="4 5" id="KW-0413">Isomerase</keyword>
<dbReference type="PRINTS" id="PR00153">
    <property type="entry name" value="CSAPPISMRASE"/>
</dbReference>
<dbReference type="SUPFAM" id="SSF50891">
    <property type="entry name" value="Cyclophilin-like"/>
    <property type="match status" value="1"/>
</dbReference>
<evidence type="ECO:0000313" key="7">
    <source>
        <dbReference type="EMBL" id="KAG0583198.1"/>
    </source>
</evidence>
<dbReference type="PROSITE" id="PS00170">
    <property type="entry name" value="CSA_PPIASE_1"/>
    <property type="match status" value="1"/>
</dbReference>
<organism evidence="7 8">
    <name type="scientific">Ceratodon purpureus</name>
    <name type="common">Fire moss</name>
    <name type="synonym">Dicranum purpureum</name>
    <dbReference type="NCBI Taxonomy" id="3225"/>
    <lineage>
        <taxon>Eukaryota</taxon>
        <taxon>Viridiplantae</taxon>
        <taxon>Streptophyta</taxon>
        <taxon>Embryophyta</taxon>
        <taxon>Bryophyta</taxon>
        <taxon>Bryophytina</taxon>
        <taxon>Bryopsida</taxon>
        <taxon>Dicranidae</taxon>
        <taxon>Pseudoditrichales</taxon>
        <taxon>Ditrichaceae</taxon>
        <taxon>Ceratodon</taxon>
    </lineage>
</organism>
<keyword evidence="3 5" id="KW-0697">Rotamase</keyword>
<evidence type="ECO:0000256" key="1">
    <source>
        <dbReference type="ARBA" id="ARBA00000971"/>
    </source>
</evidence>
<comment type="similarity">
    <text evidence="2 5">Belongs to the cyclophilin-type PPIase family.</text>
</comment>
<dbReference type="Gene3D" id="2.40.100.10">
    <property type="entry name" value="Cyclophilin-like"/>
    <property type="match status" value="1"/>
</dbReference>
<dbReference type="PANTHER" id="PTHR11071">
    <property type="entry name" value="PEPTIDYL-PROLYL CIS-TRANS ISOMERASE"/>
    <property type="match status" value="1"/>
</dbReference>
<evidence type="ECO:0000256" key="2">
    <source>
        <dbReference type="ARBA" id="ARBA00007365"/>
    </source>
</evidence>
<dbReference type="PROSITE" id="PS50072">
    <property type="entry name" value="CSA_PPIASE_2"/>
    <property type="match status" value="1"/>
</dbReference>
<dbReference type="EMBL" id="CM026423">
    <property type="protein sequence ID" value="KAG0583198.1"/>
    <property type="molecule type" value="Genomic_DNA"/>
</dbReference>
<evidence type="ECO:0000313" key="8">
    <source>
        <dbReference type="Proteomes" id="UP000822688"/>
    </source>
</evidence>
<dbReference type="PANTHER" id="PTHR11071:SF561">
    <property type="entry name" value="PEPTIDYL-PROLYL CIS-TRANS ISOMERASE D-RELATED"/>
    <property type="match status" value="1"/>
</dbReference>
<sequence length="249" mass="26608">MAASTALLGNVASQVSLQRINVEASASAGSAVGLSARRHASLGFSASSFGASCKELRVESSLASGVCRKQFSVRAAQAEVKTQAKVTKKCYFDISIDGKPAGRVVLGLFGDDVPDTVENFRALCTGEKGFGYKDTIFHRVIKQFMIQGGDFERANGTGGYSIYGHKFPDESFKLRHSGEGILSMANAGPNTNGSQFFLCTVPTPWLDNRHVVFGQVIEGMDVVKKVENVPTDRNDGPKMKCIIAACGEL</sequence>
<dbReference type="GO" id="GO:0016018">
    <property type="term" value="F:cyclosporin A binding"/>
    <property type="evidence" value="ECO:0007669"/>
    <property type="project" value="TreeGrafter"/>
</dbReference>
<reference evidence="7" key="1">
    <citation type="submission" date="2020-06" db="EMBL/GenBank/DDBJ databases">
        <title>WGS assembly of Ceratodon purpureus strain R40.</title>
        <authorList>
            <person name="Carey S.B."/>
            <person name="Jenkins J."/>
            <person name="Shu S."/>
            <person name="Lovell J.T."/>
            <person name="Sreedasyam A."/>
            <person name="Maumus F."/>
            <person name="Tiley G.P."/>
            <person name="Fernandez-Pozo N."/>
            <person name="Barry K."/>
            <person name="Chen C."/>
            <person name="Wang M."/>
            <person name="Lipzen A."/>
            <person name="Daum C."/>
            <person name="Saski C.A."/>
            <person name="Payton A.C."/>
            <person name="Mcbreen J.C."/>
            <person name="Conrad R.E."/>
            <person name="Kollar L.M."/>
            <person name="Olsson S."/>
            <person name="Huttunen S."/>
            <person name="Landis J.B."/>
            <person name="Wickett N.J."/>
            <person name="Johnson M.G."/>
            <person name="Rensing S.A."/>
            <person name="Grimwood J."/>
            <person name="Schmutz J."/>
            <person name="Mcdaniel S.F."/>
        </authorList>
    </citation>
    <scope>NUCLEOTIDE SEQUENCE</scope>
    <source>
        <strain evidence="7">R40</strain>
    </source>
</reference>
<dbReference type="GO" id="GO:0006457">
    <property type="term" value="P:protein folding"/>
    <property type="evidence" value="ECO:0007669"/>
    <property type="project" value="InterPro"/>
</dbReference>
<dbReference type="InterPro" id="IPR020892">
    <property type="entry name" value="Cyclophilin-type_PPIase_CS"/>
</dbReference>
<dbReference type="Proteomes" id="UP000822688">
    <property type="component" value="Chromosome 3"/>
</dbReference>
<dbReference type="CDD" id="cd01926">
    <property type="entry name" value="cyclophilin_ABH_like"/>
    <property type="match status" value="1"/>
</dbReference>